<keyword evidence="3" id="KW-0804">Transcription</keyword>
<evidence type="ECO:0000256" key="2">
    <source>
        <dbReference type="ARBA" id="ARBA00023125"/>
    </source>
</evidence>
<dbReference type="PANTHER" id="PTHR43214">
    <property type="entry name" value="TWO-COMPONENT RESPONSE REGULATOR"/>
    <property type="match status" value="1"/>
</dbReference>
<dbReference type="PROSITE" id="PS00622">
    <property type="entry name" value="HTH_LUXR_1"/>
    <property type="match status" value="1"/>
</dbReference>
<evidence type="ECO:0008006" key="9">
    <source>
        <dbReference type="Google" id="ProtNLM"/>
    </source>
</evidence>
<keyword evidence="2" id="KW-0238">DNA-binding</keyword>
<proteinExistence type="predicted"/>
<protein>
    <recommendedName>
        <fullName evidence="9">HTH luxR-type domain-containing protein</fullName>
    </recommendedName>
</protein>
<dbReference type="RefSeq" id="WP_344817275.1">
    <property type="nucleotide sequence ID" value="NZ_BAABCT010000011.1"/>
</dbReference>
<evidence type="ECO:0000256" key="1">
    <source>
        <dbReference type="ARBA" id="ARBA00023015"/>
    </source>
</evidence>
<comment type="caution">
    <text evidence="7">The sequence shown here is derived from an EMBL/GenBank/DDBJ whole genome shotgun (WGS) entry which is preliminary data.</text>
</comment>
<keyword evidence="1" id="KW-0805">Transcription regulation</keyword>
<sequence>MKKILIYESQFFYARGLHAVIKSNFPDFDVFLVFSSIIFLEECSKKRYDIVIFDFEYIKTTSLKDLKRIKKLQPQSKLFVFSEIDSDDFKIQCSKGKVDFLLSKNCSEVYLVAALNLALFGDSYFSKGLRLNIPELKTIKKVKVESSKSNLLSQREFEIAMLMVQGYSTTKISDKLNIVPSTISTYKKRLFKKTNSSNVIDIAKFLRVLQ</sequence>
<evidence type="ECO:0000313" key="8">
    <source>
        <dbReference type="Proteomes" id="UP001500367"/>
    </source>
</evidence>
<dbReference type="SUPFAM" id="SSF52172">
    <property type="entry name" value="CheY-like"/>
    <property type="match status" value="1"/>
</dbReference>
<evidence type="ECO:0000256" key="4">
    <source>
        <dbReference type="PROSITE-ProRule" id="PRU00169"/>
    </source>
</evidence>
<name>A0ABP7W3A2_9FLAO</name>
<evidence type="ECO:0000256" key="3">
    <source>
        <dbReference type="ARBA" id="ARBA00023163"/>
    </source>
</evidence>
<dbReference type="InterPro" id="IPR000792">
    <property type="entry name" value="Tscrpt_reg_LuxR_C"/>
</dbReference>
<dbReference type="Gene3D" id="3.40.50.2300">
    <property type="match status" value="1"/>
</dbReference>
<gene>
    <name evidence="7" type="ORF">GCM10022389_27800</name>
</gene>
<dbReference type="SUPFAM" id="SSF46894">
    <property type="entry name" value="C-terminal effector domain of the bipartite response regulators"/>
    <property type="match status" value="1"/>
</dbReference>
<organism evidence="7 8">
    <name type="scientific">Flavobacterium cheonanense</name>
    <dbReference type="NCBI Taxonomy" id="706183"/>
    <lineage>
        <taxon>Bacteria</taxon>
        <taxon>Pseudomonadati</taxon>
        <taxon>Bacteroidota</taxon>
        <taxon>Flavobacteriia</taxon>
        <taxon>Flavobacteriales</taxon>
        <taxon>Flavobacteriaceae</taxon>
        <taxon>Flavobacterium</taxon>
    </lineage>
</organism>
<dbReference type="InterPro" id="IPR011006">
    <property type="entry name" value="CheY-like_superfamily"/>
</dbReference>
<dbReference type="PANTHER" id="PTHR43214:SF41">
    <property type="entry name" value="NITRATE_NITRITE RESPONSE REGULATOR PROTEIN NARP"/>
    <property type="match status" value="1"/>
</dbReference>
<evidence type="ECO:0000259" key="5">
    <source>
        <dbReference type="PROSITE" id="PS50043"/>
    </source>
</evidence>
<accession>A0ABP7W3A2</accession>
<dbReference type="PRINTS" id="PR00038">
    <property type="entry name" value="HTHLUXR"/>
</dbReference>
<feature type="domain" description="HTH luxR-type" evidence="5">
    <location>
        <begin position="145"/>
        <end position="210"/>
    </location>
</feature>
<feature type="modified residue" description="4-aspartylphosphate" evidence="4">
    <location>
        <position position="54"/>
    </location>
</feature>
<keyword evidence="4" id="KW-0597">Phosphoprotein</keyword>
<dbReference type="PROSITE" id="PS50043">
    <property type="entry name" value="HTH_LUXR_2"/>
    <property type="match status" value="1"/>
</dbReference>
<reference evidence="8" key="1">
    <citation type="journal article" date="2019" name="Int. J. Syst. Evol. Microbiol.">
        <title>The Global Catalogue of Microorganisms (GCM) 10K type strain sequencing project: providing services to taxonomists for standard genome sequencing and annotation.</title>
        <authorList>
            <consortium name="The Broad Institute Genomics Platform"/>
            <consortium name="The Broad Institute Genome Sequencing Center for Infectious Disease"/>
            <person name="Wu L."/>
            <person name="Ma J."/>
        </authorList>
    </citation>
    <scope>NUCLEOTIDE SEQUENCE [LARGE SCALE GENOMIC DNA]</scope>
    <source>
        <strain evidence="8">JCM 17069</strain>
    </source>
</reference>
<evidence type="ECO:0000259" key="6">
    <source>
        <dbReference type="PROSITE" id="PS50110"/>
    </source>
</evidence>
<dbReference type="InterPro" id="IPR001789">
    <property type="entry name" value="Sig_transdc_resp-reg_receiver"/>
</dbReference>
<dbReference type="InterPro" id="IPR039420">
    <property type="entry name" value="WalR-like"/>
</dbReference>
<dbReference type="SMART" id="SM00421">
    <property type="entry name" value="HTH_LUXR"/>
    <property type="match status" value="1"/>
</dbReference>
<evidence type="ECO:0000313" key="7">
    <source>
        <dbReference type="EMBL" id="GAA4080130.1"/>
    </source>
</evidence>
<dbReference type="PROSITE" id="PS50110">
    <property type="entry name" value="RESPONSE_REGULATORY"/>
    <property type="match status" value="1"/>
</dbReference>
<feature type="domain" description="Response regulatory" evidence="6">
    <location>
        <begin position="3"/>
        <end position="119"/>
    </location>
</feature>
<dbReference type="CDD" id="cd06170">
    <property type="entry name" value="LuxR_C_like"/>
    <property type="match status" value="1"/>
</dbReference>
<dbReference type="EMBL" id="BAABCT010000011">
    <property type="protein sequence ID" value="GAA4080130.1"/>
    <property type="molecule type" value="Genomic_DNA"/>
</dbReference>
<keyword evidence="8" id="KW-1185">Reference proteome</keyword>
<dbReference type="Pfam" id="PF00196">
    <property type="entry name" value="GerE"/>
    <property type="match status" value="1"/>
</dbReference>
<dbReference type="Proteomes" id="UP001500367">
    <property type="component" value="Unassembled WGS sequence"/>
</dbReference>
<dbReference type="InterPro" id="IPR016032">
    <property type="entry name" value="Sig_transdc_resp-reg_C-effctor"/>
</dbReference>